<protein>
    <submittedName>
        <fullName evidence="1">Uncharacterized protein</fullName>
    </submittedName>
</protein>
<evidence type="ECO:0000313" key="1">
    <source>
        <dbReference type="EMBL" id="KNC93800.1"/>
    </source>
</evidence>
<dbReference type="PROSITE" id="PS51257">
    <property type="entry name" value="PROKAR_LIPOPROTEIN"/>
    <property type="match status" value="1"/>
</dbReference>
<accession>A0A0L0GX79</accession>
<comment type="caution">
    <text evidence="1">The sequence shown here is derived from an EMBL/GenBank/DDBJ whole genome shotgun (WGS) entry which is preliminary data.</text>
</comment>
<name>A0A0L0GX79_9ENTR</name>
<dbReference type="OrthoDB" id="9915086at2"/>
<sequence length="64" mass="7119">MRSFFPALLLALAVVGCTALPVRPVRTAVRLGTDPDFVRLLTLARHANTVDGWLQFTEALHHEH</sequence>
<reference evidence="1 2" key="1">
    <citation type="journal article" date="2015" name="Appl. Environ. Microbiol.">
        <title>The Enterobacterium Trabulsiella odontotermitis Presents Novel Adaptations Related to Its Association with Fungus-Growing Termites.</title>
        <authorList>
            <person name="Sapountzis P."/>
            <person name="Gruntjes T."/>
            <person name="Otani S."/>
            <person name="Estevez J."/>
            <person name="da Costa R.R."/>
            <person name="Plunkett G.3rd."/>
            <person name="Perna N.T."/>
            <person name="Poulsen M."/>
        </authorList>
    </citation>
    <scope>NUCLEOTIDE SEQUENCE [LARGE SCALE GENOMIC DNA]</scope>
    <source>
        <strain evidence="1 2">12</strain>
    </source>
</reference>
<gene>
    <name evidence="1" type="ORF">GM31_17970</name>
</gene>
<keyword evidence="2" id="KW-1185">Reference proteome</keyword>
<organism evidence="1 2">
    <name type="scientific">Trabulsiella odontotermitis</name>
    <dbReference type="NCBI Taxonomy" id="379893"/>
    <lineage>
        <taxon>Bacteria</taxon>
        <taxon>Pseudomonadati</taxon>
        <taxon>Pseudomonadota</taxon>
        <taxon>Gammaproteobacteria</taxon>
        <taxon>Enterobacterales</taxon>
        <taxon>Enterobacteriaceae</taxon>
        <taxon>Trabulsiella</taxon>
    </lineage>
</organism>
<proteinExistence type="predicted"/>
<dbReference type="RefSeq" id="WP_049856850.1">
    <property type="nucleotide sequence ID" value="NZ_JNGI01000041.1"/>
</dbReference>
<dbReference type="AlphaFoldDB" id="A0A0L0GX79"/>
<evidence type="ECO:0000313" key="2">
    <source>
        <dbReference type="Proteomes" id="UP000037393"/>
    </source>
</evidence>
<dbReference type="EMBL" id="JNGI01000041">
    <property type="protein sequence ID" value="KNC93800.1"/>
    <property type="molecule type" value="Genomic_DNA"/>
</dbReference>
<dbReference type="Proteomes" id="UP000037393">
    <property type="component" value="Unassembled WGS sequence"/>
</dbReference>
<dbReference type="PATRIC" id="fig|379893.4.peg.3651"/>